<reference evidence="3 4" key="1">
    <citation type="submission" date="2021-06" db="EMBL/GenBank/DDBJ databases">
        <authorList>
            <person name="Palmer J.M."/>
        </authorList>
    </citation>
    <scope>NUCLEOTIDE SEQUENCE [LARGE SCALE GENOMIC DNA]</scope>
    <source>
        <strain evidence="3 4">GA_2019</strain>
        <tissue evidence="3">Muscle</tissue>
    </source>
</reference>
<dbReference type="InterPro" id="IPR004865">
    <property type="entry name" value="HSR_dom"/>
</dbReference>
<feature type="region of interest" description="Disordered" evidence="1">
    <location>
        <begin position="46"/>
        <end position="88"/>
    </location>
</feature>
<dbReference type="Proteomes" id="UP001476798">
    <property type="component" value="Unassembled WGS sequence"/>
</dbReference>
<organism evidence="3 4">
    <name type="scientific">Goodea atripinnis</name>
    <dbReference type="NCBI Taxonomy" id="208336"/>
    <lineage>
        <taxon>Eukaryota</taxon>
        <taxon>Metazoa</taxon>
        <taxon>Chordata</taxon>
        <taxon>Craniata</taxon>
        <taxon>Vertebrata</taxon>
        <taxon>Euteleostomi</taxon>
        <taxon>Actinopterygii</taxon>
        <taxon>Neopterygii</taxon>
        <taxon>Teleostei</taxon>
        <taxon>Neoteleostei</taxon>
        <taxon>Acanthomorphata</taxon>
        <taxon>Ovalentaria</taxon>
        <taxon>Atherinomorphae</taxon>
        <taxon>Cyprinodontiformes</taxon>
        <taxon>Goodeidae</taxon>
        <taxon>Goodea</taxon>
    </lineage>
</organism>
<protein>
    <recommendedName>
        <fullName evidence="2">HSR domain-containing protein</fullName>
    </recommendedName>
</protein>
<feature type="compositionally biased region" description="Polar residues" evidence="1">
    <location>
        <begin position="76"/>
        <end position="88"/>
    </location>
</feature>
<accession>A0ABV0PRY1</accession>
<sequence>MYSLLSWLLEQSRSTLQAFWSNLSKDYNMDSYPKLKTLLTNLKSERDAPRFKAKNRSSGGVKASHSKKRSHEDRGTNVQHSEYHAQTSDGTGHLSLFCSILPPTAFHQSAHTKLEKSTLLARRKMRNESHSFFNLT</sequence>
<gene>
    <name evidence="3" type="ORF">GOODEAATRI_024305</name>
</gene>
<dbReference type="Pfam" id="PF03172">
    <property type="entry name" value="HSR"/>
    <property type="match status" value="1"/>
</dbReference>
<comment type="caution">
    <text evidence="3">The sequence shown here is derived from an EMBL/GenBank/DDBJ whole genome shotgun (WGS) entry which is preliminary data.</text>
</comment>
<name>A0ABV0PRY1_9TELE</name>
<feature type="domain" description="HSR" evidence="2">
    <location>
        <begin position="1"/>
        <end position="44"/>
    </location>
</feature>
<evidence type="ECO:0000256" key="1">
    <source>
        <dbReference type="SAM" id="MobiDB-lite"/>
    </source>
</evidence>
<proteinExistence type="predicted"/>
<evidence type="ECO:0000313" key="4">
    <source>
        <dbReference type="Proteomes" id="UP001476798"/>
    </source>
</evidence>
<evidence type="ECO:0000259" key="2">
    <source>
        <dbReference type="Pfam" id="PF03172"/>
    </source>
</evidence>
<evidence type="ECO:0000313" key="3">
    <source>
        <dbReference type="EMBL" id="MEQ2186007.1"/>
    </source>
</evidence>
<dbReference type="EMBL" id="JAHRIO010082664">
    <property type="protein sequence ID" value="MEQ2186007.1"/>
    <property type="molecule type" value="Genomic_DNA"/>
</dbReference>
<keyword evidence="4" id="KW-1185">Reference proteome</keyword>